<accession>A0A7J9HX33</accession>
<dbReference type="AlphaFoldDB" id="A0A7J9HX33"/>
<proteinExistence type="predicted"/>
<evidence type="ECO:0000313" key="2">
    <source>
        <dbReference type="Proteomes" id="UP000593560"/>
    </source>
</evidence>
<reference evidence="1 2" key="1">
    <citation type="journal article" date="2019" name="Genome Biol. Evol.">
        <title>Insights into the evolution of the New World diploid cottons (Gossypium, subgenus Houzingenia) based on genome sequencing.</title>
        <authorList>
            <person name="Grover C.E."/>
            <person name="Arick M.A. 2nd"/>
            <person name="Thrash A."/>
            <person name="Conover J.L."/>
            <person name="Sanders W.S."/>
            <person name="Peterson D.G."/>
            <person name="Frelichowski J.E."/>
            <person name="Scheffler J.A."/>
            <person name="Scheffler B.E."/>
            <person name="Wendel J.F."/>
        </authorList>
    </citation>
    <scope>NUCLEOTIDE SEQUENCE [LARGE SCALE GENOMIC DNA]</scope>
    <source>
        <strain evidence="1">0</strain>
        <tissue evidence="1">Leaf</tissue>
    </source>
</reference>
<dbReference type="EMBL" id="JABFAD010000012">
    <property type="protein sequence ID" value="MBA0814417.1"/>
    <property type="molecule type" value="Genomic_DNA"/>
</dbReference>
<sequence length="55" mass="6121">MNVQHVKLDGEKGYYTPLKAAGIISSLSSYIPGKFSCKSFEIFMRLLQYSSGLLC</sequence>
<evidence type="ECO:0000313" key="1">
    <source>
        <dbReference type="EMBL" id="MBA0814417.1"/>
    </source>
</evidence>
<name>A0A7J9HX33_9ROSI</name>
<gene>
    <name evidence="1" type="ORF">Gohar_020249</name>
</gene>
<keyword evidence="2" id="KW-1185">Reference proteome</keyword>
<dbReference type="Proteomes" id="UP000593560">
    <property type="component" value="Unassembled WGS sequence"/>
</dbReference>
<comment type="caution">
    <text evidence="1">The sequence shown here is derived from an EMBL/GenBank/DDBJ whole genome shotgun (WGS) entry which is preliminary data.</text>
</comment>
<protein>
    <submittedName>
        <fullName evidence="1">Uncharacterized protein</fullName>
    </submittedName>
</protein>
<organism evidence="1 2">
    <name type="scientific">Gossypium harknessii</name>
    <dbReference type="NCBI Taxonomy" id="34285"/>
    <lineage>
        <taxon>Eukaryota</taxon>
        <taxon>Viridiplantae</taxon>
        <taxon>Streptophyta</taxon>
        <taxon>Embryophyta</taxon>
        <taxon>Tracheophyta</taxon>
        <taxon>Spermatophyta</taxon>
        <taxon>Magnoliopsida</taxon>
        <taxon>eudicotyledons</taxon>
        <taxon>Gunneridae</taxon>
        <taxon>Pentapetalae</taxon>
        <taxon>rosids</taxon>
        <taxon>malvids</taxon>
        <taxon>Malvales</taxon>
        <taxon>Malvaceae</taxon>
        <taxon>Malvoideae</taxon>
        <taxon>Gossypium</taxon>
    </lineage>
</organism>